<evidence type="ECO:0000259" key="8">
    <source>
        <dbReference type="Pfam" id="PF17390"/>
    </source>
</evidence>
<evidence type="ECO:0000256" key="4">
    <source>
        <dbReference type="SAM" id="MobiDB-lite"/>
    </source>
</evidence>
<dbReference type="Pfam" id="PF17389">
    <property type="entry name" value="Bac_rhamnosid6H"/>
    <property type="match status" value="1"/>
</dbReference>
<reference evidence="9" key="1">
    <citation type="journal article" date="2014" name="Int. J. Syst. Evol. Microbiol.">
        <title>Complete genome sequence of Corynebacterium casei LMG S-19264T (=DSM 44701T), isolated from a smear-ripened cheese.</title>
        <authorList>
            <consortium name="US DOE Joint Genome Institute (JGI-PGF)"/>
            <person name="Walter F."/>
            <person name="Albersmeier A."/>
            <person name="Kalinowski J."/>
            <person name="Ruckert C."/>
        </authorList>
    </citation>
    <scope>NUCLEOTIDE SEQUENCE</scope>
    <source>
        <strain evidence="9">CGMCC 1.15178</strain>
    </source>
</reference>
<evidence type="ECO:0000259" key="7">
    <source>
        <dbReference type="Pfam" id="PF17389"/>
    </source>
</evidence>
<dbReference type="InterPro" id="IPR035396">
    <property type="entry name" value="Bac_rhamnosid6H"/>
</dbReference>
<sequence>MITVGKMTVDYETSPIGIDNARPAFSWQLQSNRRGEYQTAYRVLVSVSREGLERVIGDCWDSGRVESRDSQHIAYGGCELRSETRYYWKTKVWDRDGNESEWSDTGYWEMGLLRQEEWTGRWITAPFLPEPQPEPDLLKGVPVLWDRAVNAEETAGAKKADAESGSGSGTGEKSGDDRGKRYFRLVFEIGDEGLPAEAKLHVFAADSLYIYVNEHDEGLYYPYLQSVVLDVAGLLRQGRNVVACAADGERPGLVATLRLTYPDGSVRTYGGEGDWLASDSPQEDWTSPDSTGEGAGWRAPAKIGAFGEGDWSVYKRIHYPVNTAYGPCPVLGRAFRVEKPVAGARLYISALGIYQSRMNGVPIGNDVFAPGWTDYRTRIPYQVYDVASMLREGDNTLEADVGSGWYAGHLGICGPYHYGKKVACRAQLRIDYADGTSETIGTDEEWYAALSPIVSADIYMGETYDARLERASFASAPELQSTAFFEEGPGGRMTAQQGPAIRAVDELAPRSVRRVGEGRYIVDMGQNMVGWLRLKVTGAESGRTITLRYAERLEREDRLYRVNLRTAKQTDVYIARGAAEEQYEPRFTYHGFQYVEIEGYPDGELTTDRIAGIVVRSTAEETSEVHTSHALLNRLMDNVKWSQRGNFFGVPLDCPQRDERLGWTGDAHAFARTATYNMNCASFYGKWMADIRDAQGEDGAMPDVAPFVEHFGRGHVFFADGGVILPWTLYRVYGDKRTIESNYEAMARWIVWMENDSDENLVRRSESFGDHLSFGAETPRALINAAFFAYSVRLMARMAGEIGREEDAVRYEELFEGLKRSFQARFVREDGLVESETQTAYVLALMIGLLPKEMERAALRRLVDNIRQRDWHMTTGFMGVSYILPLLSEYGETATAYRLLLQETFPSWLYPVMNGATTIWERWDGWNEERGFQDPEMNSFNHYALGSVGEWIYRYLVGIDLDDQEAGFRSFRIRPLPGGGISSAACRYDSLYGRIESDWSIADDGLSLRVEVPANTSAELRLPAQADAEIRIDGMPIVAHAQDDDAARDGWTFIRRDVWAAYFRIGSGRYEFKVATW</sequence>
<feature type="domain" description="Alpha-L-rhamnosidase six-hairpin glycosidase" evidence="7">
    <location>
        <begin position="621"/>
        <end position="955"/>
    </location>
</feature>
<dbReference type="InterPro" id="IPR016007">
    <property type="entry name" value="Alpha_rhamnosid"/>
</dbReference>
<dbReference type="InterPro" id="IPR013737">
    <property type="entry name" value="Bac_rhamnosid_N"/>
</dbReference>
<dbReference type="PIRSF" id="PIRSF010631">
    <property type="entry name" value="A-rhamnsds"/>
    <property type="match status" value="1"/>
</dbReference>
<feature type="domain" description="Alpha-L-rhamnosidase C-terminal" evidence="8">
    <location>
        <begin position="963"/>
        <end position="1030"/>
    </location>
</feature>
<evidence type="ECO:0000256" key="1">
    <source>
        <dbReference type="ARBA" id="ARBA00001445"/>
    </source>
</evidence>
<dbReference type="Pfam" id="PF25788">
    <property type="entry name" value="Ig_Rha78A_N"/>
    <property type="match status" value="1"/>
</dbReference>
<dbReference type="EC" id="3.2.1.40" evidence="2"/>
<name>A0A916Z9G9_9BACL</name>
<dbReference type="InterPro" id="IPR008902">
    <property type="entry name" value="Rhamnosid_concanavalin"/>
</dbReference>
<dbReference type="Proteomes" id="UP000612456">
    <property type="component" value="Unassembled WGS sequence"/>
</dbReference>
<feature type="domain" description="Bacterial alpha-L-rhamnosidase N-terminal" evidence="6">
    <location>
        <begin position="340"/>
        <end position="503"/>
    </location>
</feature>
<evidence type="ECO:0000313" key="10">
    <source>
        <dbReference type="Proteomes" id="UP000612456"/>
    </source>
</evidence>
<feature type="domain" description="Alpha-L-rhamnosidase concanavalin-like" evidence="5">
    <location>
        <begin position="514"/>
        <end position="615"/>
    </location>
</feature>
<proteinExistence type="predicted"/>
<keyword evidence="3" id="KW-0378">Hydrolase</keyword>
<dbReference type="Pfam" id="PF08531">
    <property type="entry name" value="Bac_rhamnosid_N"/>
    <property type="match status" value="1"/>
</dbReference>
<comment type="catalytic activity">
    <reaction evidence="1">
        <text>Hydrolysis of terminal non-reducing alpha-L-rhamnose residues in alpha-L-rhamnosides.</text>
        <dbReference type="EC" id="3.2.1.40"/>
    </reaction>
</comment>
<dbReference type="InterPro" id="IPR013783">
    <property type="entry name" value="Ig-like_fold"/>
</dbReference>
<evidence type="ECO:0000259" key="6">
    <source>
        <dbReference type="Pfam" id="PF08531"/>
    </source>
</evidence>
<dbReference type="Gene3D" id="2.60.420.10">
    <property type="entry name" value="Maltose phosphorylase, domain 3"/>
    <property type="match status" value="1"/>
</dbReference>
<dbReference type="RefSeq" id="WP_229750469.1">
    <property type="nucleotide sequence ID" value="NZ_BMHP01000003.1"/>
</dbReference>
<dbReference type="Gene3D" id="1.50.10.10">
    <property type="match status" value="1"/>
</dbReference>
<dbReference type="PANTHER" id="PTHR33307">
    <property type="entry name" value="ALPHA-RHAMNOSIDASE (EUROFUNG)"/>
    <property type="match status" value="1"/>
</dbReference>
<reference evidence="9" key="2">
    <citation type="submission" date="2020-09" db="EMBL/GenBank/DDBJ databases">
        <authorList>
            <person name="Sun Q."/>
            <person name="Zhou Y."/>
        </authorList>
    </citation>
    <scope>NUCLEOTIDE SEQUENCE</scope>
    <source>
        <strain evidence="9">CGMCC 1.15178</strain>
    </source>
</reference>
<dbReference type="AlphaFoldDB" id="A0A916Z9G9"/>
<evidence type="ECO:0000313" key="9">
    <source>
        <dbReference type="EMBL" id="GGD82356.1"/>
    </source>
</evidence>
<organism evidence="9 10">
    <name type="scientific">Paenibacillus nasutitermitis</name>
    <dbReference type="NCBI Taxonomy" id="1652958"/>
    <lineage>
        <taxon>Bacteria</taxon>
        <taxon>Bacillati</taxon>
        <taxon>Bacillota</taxon>
        <taxon>Bacilli</taxon>
        <taxon>Bacillales</taxon>
        <taxon>Paenibacillaceae</taxon>
        <taxon>Paenibacillus</taxon>
    </lineage>
</organism>
<dbReference type="Gene3D" id="2.60.40.10">
    <property type="entry name" value="Immunoglobulins"/>
    <property type="match status" value="1"/>
</dbReference>
<keyword evidence="10" id="KW-1185">Reference proteome</keyword>
<comment type="caution">
    <text evidence="9">The sequence shown here is derived from an EMBL/GenBank/DDBJ whole genome shotgun (WGS) entry which is preliminary data.</text>
</comment>
<accession>A0A916Z9G9</accession>
<dbReference type="InterPro" id="IPR012341">
    <property type="entry name" value="6hp_glycosidase-like_sf"/>
</dbReference>
<dbReference type="Pfam" id="PF05592">
    <property type="entry name" value="Bac_rhamnosid"/>
    <property type="match status" value="1"/>
</dbReference>
<dbReference type="InterPro" id="IPR008928">
    <property type="entry name" value="6-hairpin_glycosidase_sf"/>
</dbReference>
<dbReference type="EMBL" id="BMHP01000003">
    <property type="protein sequence ID" value="GGD82356.1"/>
    <property type="molecule type" value="Genomic_DNA"/>
</dbReference>
<evidence type="ECO:0000256" key="3">
    <source>
        <dbReference type="ARBA" id="ARBA00022801"/>
    </source>
</evidence>
<dbReference type="GO" id="GO:0005975">
    <property type="term" value="P:carbohydrate metabolic process"/>
    <property type="evidence" value="ECO:0007669"/>
    <property type="project" value="InterPro"/>
</dbReference>
<dbReference type="InterPro" id="IPR035398">
    <property type="entry name" value="Bac_rhamnosid_C"/>
</dbReference>
<dbReference type="GO" id="GO:0030596">
    <property type="term" value="F:alpha-L-rhamnosidase activity"/>
    <property type="evidence" value="ECO:0007669"/>
    <property type="project" value="UniProtKB-EC"/>
</dbReference>
<dbReference type="PANTHER" id="PTHR33307:SF6">
    <property type="entry name" value="ALPHA-RHAMNOSIDASE (EUROFUNG)-RELATED"/>
    <property type="match status" value="1"/>
</dbReference>
<evidence type="ECO:0000256" key="2">
    <source>
        <dbReference type="ARBA" id="ARBA00012652"/>
    </source>
</evidence>
<dbReference type="Pfam" id="PF17390">
    <property type="entry name" value="Bac_rhamnosid_C"/>
    <property type="match status" value="1"/>
</dbReference>
<gene>
    <name evidence="9" type="ORF">GCM10010911_45590</name>
</gene>
<evidence type="ECO:0000259" key="5">
    <source>
        <dbReference type="Pfam" id="PF05592"/>
    </source>
</evidence>
<protein>
    <recommendedName>
        <fullName evidence="2">alpha-L-rhamnosidase</fullName>
        <ecNumber evidence="2">3.2.1.40</ecNumber>
    </recommendedName>
</protein>
<dbReference type="SUPFAM" id="SSF48208">
    <property type="entry name" value="Six-hairpin glycosidases"/>
    <property type="match status" value="1"/>
</dbReference>
<dbReference type="Gene3D" id="2.60.120.260">
    <property type="entry name" value="Galactose-binding domain-like"/>
    <property type="match status" value="2"/>
</dbReference>
<feature type="region of interest" description="Disordered" evidence="4">
    <location>
        <begin position="155"/>
        <end position="176"/>
    </location>
</feature>